<comment type="caution">
    <text evidence="1">The sequence shown here is derived from an EMBL/GenBank/DDBJ whole genome shotgun (WGS) entry which is preliminary data.</text>
</comment>
<gene>
    <name evidence="1" type="ORF">RHMOL_Rhmol07G0300800</name>
</gene>
<keyword evidence="2" id="KW-1185">Reference proteome</keyword>
<reference evidence="1" key="1">
    <citation type="submission" date="2022-02" db="EMBL/GenBank/DDBJ databases">
        <title>Plant Genome Project.</title>
        <authorList>
            <person name="Zhang R.-G."/>
        </authorList>
    </citation>
    <scope>NUCLEOTIDE SEQUENCE</scope>
    <source>
        <strain evidence="1">AT1</strain>
    </source>
</reference>
<evidence type="ECO:0000313" key="2">
    <source>
        <dbReference type="Proteomes" id="UP001062846"/>
    </source>
</evidence>
<evidence type="ECO:0000313" key="1">
    <source>
        <dbReference type="EMBL" id="KAI8548784.1"/>
    </source>
</evidence>
<accession>A0ACC0N7H3</accession>
<name>A0ACC0N7H3_RHOML</name>
<organism evidence="1 2">
    <name type="scientific">Rhododendron molle</name>
    <name type="common">Chinese azalea</name>
    <name type="synonym">Azalea mollis</name>
    <dbReference type="NCBI Taxonomy" id="49168"/>
    <lineage>
        <taxon>Eukaryota</taxon>
        <taxon>Viridiplantae</taxon>
        <taxon>Streptophyta</taxon>
        <taxon>Embryophyta</taxon>
        <taxon>Tracheophyta</taxon>
        <taxon>Spermatophyta</taxon>
        <taxon>Magnoliopsida</taxon>
        <taxon>eudicotyledons</taxon>
        <taxon>Gunneridae</taxon>
        <taxon>Pentapetalae</taxon>
        <taxon>asterids</taxon>
        <taxon>Ericales</taxon>
        <taxon>Ericaceae</taxon>
        <taxon>Ericoideae</taxon>
        <taxon>Rhodoreae</taxon>
        <taxon>Rhododendron</taxon>
    </lineage>
</organism>
<protein>
    <submittedName>
        <fullName evidence="1">Uncharacterized protein</fullName>
    </submittedName>
</protein>
<dbReference type="EMBL" id="CM046394">
    <property type="protein sequence ID" value="KAI8548784.1"/>
    <property type="molecule type" value="Genomic_DNA"/>
</dbReference>
<proteinExistence type="predicted"/>
<dbReference type="Proteomes" id="UP001062846">
    <property type="component" value="Chromosome 7"/>
</dbReference>
<sequence>MSVATELRSPAKPATDTRSILGPGGNRVVKVSEEARGKKEGLKKKPSSKLISETPREVLRKNSSFDSVSSSDASSIVGGGGGGGSSVKMASSKRTVKGDSNGVKKSVKVVVAGDGVGLAMGSTVVKGPVKRCDWITPHSGYNLMNKVRMAHHDLKLESNLHLYCKDKTGSLTQRIFAMNRELDDNFLLIRYGV</sequence>